<reference evidence="2" key="1">
    <citation type="submission" date="2022-10" db="EMBL/GenBank/DDBJ databases">
        <title>The WGS of Solirubrobacter sp. CPCC 204708.</title>
        <authorList>
            <person name="Jiang Z."/>
        </authorList>
    </citation>
    <scope>NUCLEOTIDE SEQUENCE</scope>
    <source>
        <strain evidence="2">CPCC 204708</strain>
    </source>
</reference>
<sequence>MWCGALAEDSRVLWTIAGTVAFLALLVVPLVLIARGRGVRGPLVLTWVAASVLAALAWVLAEGVWAFAFTVPAGLALGLAVSRIEDRRSPGSFALVGGFGGAGWVAILAALVLAVSAATGTCLDHL</sequence>
<proteinExistence type="predicted"/>
<keyword evidence="1" id="KW-0472">Membrane</keyword>
<organism evidence="2 3">
    <name type="scientific">Solirubrobacter deserti</name>
    <dbReference type="NCBI Taxonomy" id="2282478"/>
    <lineage>
        <taxon>Bacteria</taxon>
        <taxon>Bacillati</taxon>
        <taxon>Actinomycetota</taxon>
        <taxon>Thermoleophilia</taxon>
        <taxon>Solirubrobacterales</taxon>
        <taxon>Solirubrobacteraceae</taxon>
        <taxon>Solirubrobacter</taxon>
    </lineage>
</organism>
<evidence type="ECO:0000256" key="1">
    <source>
        <dbReference type="SAM" id="Phobius"/>
    </source>
</evidence>
<feature type="transmembrane region" description="Helical" evidence="1">
    <location>
        <begin position="12"/>
        <end position="34"/>
    </location>
</feature>
<dbReference type="Proteomes" id="UP001147700">
    <property type="component" value="Unassembled WGS sequence"/>
</dbReference>
<feature type="transmembrane region" description="Helical" evidence="1">
    <location>
        <begin position="93"/>
        <end position="118"/>
    </location>
</feature>
<feature type="transmembrane region" description="Helical" evidence="1">
    <location>
        <begin position="41"/>
        <end position="58"/>
    </location>
</feature>
<gene>
    <name evidence="2" type="ORF">OJ962_27115</name>
</gene>
<name>A0ABT4RRI7_9ACTN</name>
<keyword evidence="1" id="KW-1133">Transmembrane helix</keyword>
<dbReference type="RefSeq" id="WP_202952396.1">
    <property type="nucleotide sequence ID" value="NZ_JAPCID010000052.1"/>
</dbReference>
<protein>
    <recommendedName>
        <fullName evidence="4">DUF4190 domain-containing protein</fullName>
    </recommendedName>
</protein>
<keyword evidence="3" id="KW-1185">Reference proteome</keyword>
<evidence type="ECO:0000313" key="2">
    <source>
        <dbReference type="EMBL" id="MDA0141198.1"/>
    </source>
</evidence>
<evidence type="ECO:0008006" key="4">
    <source>
        <dbReference type="Google" id="ProtNLM"/>
    </source>
</evidence>
<evidence type="ECO:0000313" key="3">
    <source>
        <dbReference type="Proteomes" id="UP001147700"/>
    </source>
</evidence>
<dbReference type="EMBL" id="JAPCID010000052">
    <property type="protein sequence ID" value="MDA0141198.1"/>
    <property type="molecule type" value="Genomic_DNA"/>
</dbReference>
<accession>A0ABT4RRI7</accession>
<feature type="transmembrane region" description="Helical" evidence="1">
    <location>
        <begin position="64"/>
        <end position="81"/>
    </location>
</feature>
<comment type="caution">
    <text evidence="2">The sequence shown here is derived from an EMBL/GenBank/DDBJ whole genome shotgun (WGS) entry which is preliminary data.</text>
</comment>
<keyword evidence="1" id="KW-0812">Transmembrane</keyword>